<organism evidence="1 2">
    <name type="scientific">Steinernema glaseri</name>
    <dbReference type="NCBI Taxonomy" id="37863"/>
    <lineage>
        <taxon>Eukaryota</taxon>
        <taxon>Metazoa</taxon>
        <taxon>Ecdysozoa</taxon>
        <taxon>Nematoda</taxon>
        <taxon>Chromadorea</taxon>
        <taxon>Rhabditida</taxon>
        <taxon>Tylenchina</taxon>
        <taxon>Panagrolaimomorpha</taxon>
        <taxon>Strongyloidoidea</taxon>
        <taxon>Steinernematidae</taxon>
        <taxon>Steinernema</taxon>
    </lineage>
</organism>
<accession>A0A1I8AVN9</accession>
<dbReference type="WBParaSite" id="L893_g9985.t1">
    <property type="protein sequence ID" value="L893_g9985.t1"/>
    <property type="gene ID" value="L893_g9985"/>
</dbReference>
<sequence>MSVNEDGTEVSIGFFAHLVCYVPSTSLTKYDRITEIGVGLFQFASLSEKMPLSLFRTKVLPLLTSLASHYNIDISCPERSQKELAECLFGSLHGRVKKLCTWYTGEQCIEFMKQQTRLGALRRLELRNETEWPDSVKPLLISFWDSQSFVALDLGKTNLKIDLDMASCFIKRFFNGHLPTYAFVRGKPSFSVPMLEDFHRQPIDFQVRGPGLHCIAWDGPCSRTLYADLRNGKLKLSVLRS</sequence>
<protein>
    <submittedName>
        <fullName evidence="2">Integrase catalytic domain-containing protein</fullName>
    </submittedName>
</protein>
<dbReference type="AlphaFoldDB" id="A0A1I8AVN9"/>
<evidence type="ECO:0000313" key="1">
    <source>
        <dbReference type="Proteomes" id="UP000095287"/>
    </source>
</evidence>
<evidence type="ECO:0000313" key="2">
    <source>
        <dbReference type="WBParaSite" id="L893_g9985.t1"/>
    </source>
</evidence>
<name>A0A1I8AVN9_9BILA</name>
<reference evidence="2" key="1">
    <citation type="submission" date="2016-11" db="UniProtKB">
        <authorList>
            <consortium name="WormBaseParasite"/>
        </authorList>
    </citation>
    <scope>IDENTIFICATION</scope>
</reference>
<keyword evidence="1" id="KW-1185">Reference proteome</keyword>
<proteinExistence type="predicted"/>
<dbReference type="Proteomes" id="UP000095287">
    <property type="component" value="Unplaced"/>
</dbReference>